<keyword evidence="3" id="KW-1185">Reference proteome</keyword>
<dbReference type="OrthoDB" id="696609at2759"/>
<evidence type="ECO:0000256" key="1">
    <source>
        <dbReference type="SAM" id="MobiDB-lite"/>
    </source>
</evidence>
<proteinExistence type="predicted"/>
<feature type="region of interest" description="Disordered" evidence="1">
    <location>
        <begin position="231"/>
        <end position="285"/>
    </location>
</feature>
<feature type="compositionally biased region" description="Basic and acidic residues" evidence="1">
    <location>
        <begin position="108"/>
        <end position="132"/>
    </location>
</feature>
<organism evidence="2 3">
    <name type="scientific">Panicum miliaceum</name>
    <name type="common">Proso millet</name>
    <name type="synonym">Broomcorn millet</name>
    <dbReference type="NCBI Taxonomy" id="4540"/>
    <lineage>
        <taxon>Eukaryota</taxon>
        <taxon>Viridiplantae</taxon>
        <taxon>Streptophyta</taxon>
        <taxon>Embryophyta</taxon>
        <taxon>Tracheophyta</taxon>
        <taxon>Spermatophyta</taxon>
        <taxon>Magnoliopsida</taxon>
        <taxon>Liliopsida</taxon>
        <taxon>Poales</taxon>
        <taxon>Poaceae</taxon>
        <taxon>PACMAD clade</taxon>
        <taxon>Panicoideae</taxon>
        <taxon>Panicodae</taxon>
        <taxon>Paniceae</taxon>
        <taxon>Panicinae</taxon>
        <taxon>Panicum</taxon>
        <taxon>Panicum sect. Panicum</taxon>
    </lineage>
</organism>
<gene>
    <name evidence="2" type="ORF">C2845_PM13G19980</name>
</gene>
<dbReference type="Proteomes" id="UP000275267">
    <property type="component" value="Unassembled WGS sequence"/>
</dbReference>
<dbReference type="EMBL" id="PQIB02000008">
    <property type="protein sequence ID" value="RLN03169.1"/>
    <property type="molecule type" value="Genomic_DNA"/>
</dbReference>
<dbReference type="PANTHER" id="PTHR33026">
    <property type="entry name" value="OS06G0360600 PROTEIN"/>
    <property type="match status" value="1"/>
</dbReference>
<dbReference type="AlphaFoldDB" id="A0A3L6RF11"/>
<comment type="caution">
    <text evidence="2">The sequence shown here is derived from an EMBL/GenBank/DDBJ whole genome shotgun (WGS) entry which is preliminary data.</text>
</comment>
<dbReference type="PANTHER" id="PTHR33026:SF7">
    <property type="entry name" value="OS03G0100275 PROTEIN"/>
    <property type="match status" value="1"/>
</dbReference>
<evidence type="ECO:0000313" key="3">
    <source>
        <dbReference type="Proteomes" id="UP000275267"/>
    </source>
</evidence>
<feature type="compositionally biased region" description="Pro residues" evidence="1">
    <location>
        <begin position="148"/>
        <end position="157"/>
    </location>
</feature>
<accession>A0A3L6RF11</accession>
<evidence type="ECO:0000313" key="2">
    <source>
        <dbReference type="EMBL" id="RLN03169.1"/>
    </source>
</evidence>
<feature type="compositionally biased region" description="Basic and acidic residues" evidence="1">
    <location>
        <begin position="161"/>
        <end position="171"/>
    </location>
</feature>
<feature type="compositionally biased region" description="Low complexity" evidence="1">
    <location>
        <begin position="239"/>
        <end position="249"/>
    </location>
</feature>
<sequence length="425" mass="44383">MECEVAELVQMVVDLKKNGLTGVGVAANFVLRRMQPLKERAHPAYEYAGADDFVREAPEQIPKEGAYHRLKQFFVPRTSLSTTGCPPPFSLGNPRPESRAAYVSNPPLREHPRSVDLTHRGTRYLHEARRESSPTPDSPGRSDLLPGPTLPPSPAAPEVPVDLKGKSKKAETLSARARRKRVASRPTGVPPIQGRRRVARISDSDSESEGDVATGRLSAGSAIAAVPIWSAPPTGVVAPSGEPGSSSEPRAQPTSGTPSAARPSILRARVRVSEQPAAASDIGEDVGMAVIDLRNLRAFPGGLLALPAPGGSPQRQAGDLPAPPPRSPSPQRRAGDVPVPPASTPSPQRRAGDSTEQREAPLGAGSDSLAAVEPEQGKSSAISTAALPVRTGVGRGAASGSARELAEVLARGMELAKAVGAQIDQ</sequence>
<feature type="region of interest" description="Disordered" evidence="1">
    <location>
        <begin position="83"/>
        <end position="213"/>
    </location>
</feature>
<name>A0A3L6RF11_PANMI</name>
<protein>
    <submittedName>
        <fullName evidence="2">Uncharacterized protein</fullName>
    </submittedName>
</protein>
<feature type="region of interest" description="Disordered" evidence="1">
    <location>
        <begin position="307"/>
        <end position="402"/>
    </location>
</feature>
<feature type="compositionally biased region" description="Basic and acidic residues" evidence="1">
    <location>
        <begin position="350"/>
        <end position="359"/>
    </location>
</feature>
<reference evidence="3" key="1">
    <citation type="journal article" date="2019" name="Nat. Commun.">
        <title>The genome of broomcorn millet.</title>
        <authorList>
            <person name="Zou C."/>
            <person name="Miki D."/>
            <person name="Li D."/>
            <person name="Tang Q."/>
            <person name="Xiao L."/>
            <person name="Rajput S."/>
            <person name="Deng P."/>
            <person name="Jia W."/>
            <person name="Huang R."/>
            <person name="Zhang M."/>
            <person name="Sun Y."/>
            <person name="Hu J."/>
            <person name="Fu X."/>
            <person name="Schnable P.S."/>
            <person name="Li F."/>
            <person name="Zhang H."/>
            <person name="Feng B."/>
            <person name="Zhu X."/>
            <person name="Liu R."/>
            <person name="Schnable J.C."/>
            <person name="Zhu J.-K."/>
            <person name="Zhang H."/>
        </authorList>
    </citation>
    <scope>NUCLEOTIDE SEQUENCE [LARGE SCALE GENOMIC DNA]</scope>
</reference>